<accession>A0A2G6KDL5</accession>
<organism evidence="1 2">
    <name type="scientific">candidate division KSB3 bacterium</name>
    <dbReference type="NCBI Taxonomy" id="2044937"/>
    <lineage>
        <taxon>Bacteria</taxon>
        <taxon>candidate division KSB3</taxon>
    </lineage>
</organism>
<proteinExistence type="predicted"/>
<protein>
    <submittedName>
        <fullName evidence="1">Uncharacterized protein</fullName>
    </submittedName>
</protein>
<dbReference type="EMBL" id="PDSK01000098">
    <property type="protein sequence ID" value="PIE33480.1"/>
    <property type="molecule type" value="Genomic_DNA"/>
</dbReference>
<evidence type="ECO:0000313" key="1">
    <source>
        <dbReference type="EMBL" id="PIE33480.1"/>
    </source>
</evidence>
<name>A0A2G6KDL5_9BACT</name>
<evidence type="ECO:0000313" key="2">
    <source>
        <dbReference type="Proteomes" id="UP000230821"/>
    </source>
</evidence>
<dbReference type="Proteomes" id="UP000230821">
    <property type="component" value="Unassembled WGS sequence"/>
</dbReference>
<reference evidence="1 2" key="1">
    <citation type="submission" date="2017-10" db="EMBL/GenBank/DDBJ databases">
        <title>Novel microbial diversity and functional potential in the marine mammal oral microbiome.</title>
        <authorList>
            <person name="Dudek N.K."/>
            <person name="Sun C.L."/>
            <person name="Burstein D."/>
            <person name="Kantor R.S."/>
            <person name="Aliaga Goltsman D.S."/>
            <person name="Bik E.M."/>
            <person name="Thomas B.C."/>
            <person name="Banfield J.F."/>
            <person name="Relman D.A."/>
        </authorList>
    </citation>
    <scope>NUCLEOTIDE SEQUENCE [LARGE SCALE GENOMIC DNA]</scope>
    <source>
        <strain evidence="1">DOLJORAL78_47_16</strain>
    </source>
</reference>
<sequence>MVSLLEKFFQARFHLLFTKKQFMSTQCPQLDQIPDNIRTYWEKKQQERGEALYRFSFAVLVQPGRIPATEKSGILYIMERNVWFEDFPKPPLFFLNQSSNYKKTEIHISRASIIGAELLRQSAFEERFFDKRPSSGLLQNILTLFKTDPIYCIISERQKNGSLFQHVFRGLEEAEDWLKALQPHEQ</sequence>
<comment type="caution">
    <text evidence="1">The sequence shown here is derived from an EMBL/GenBank/DDBJ whole genome shotgun (WGS) entry which is preliminary data.</text>
</comment>
<dbReference type="AlphaFoldDB" id="A0A2G6KDL5"/>
<gene>
    <name evidence="1" type="ORF">CSA56_11800</name>
</gene>